<dbReference type="AlphaFoldDB" id="A0AAV4P3V8"/>
<protein>
    <submittedName>
        <fullName evidence="1">Uncharacterized protein</fullName>
    </submittedName>
</protein>
<evidence type="ECO:0000313" key="1">
    <source>
        <dbReference type="EMBL" id="GIX91912.1"/>
    </source>
</evidence>
<dbReference type="Proteomes" id="UP001054945">
    <property type="component" value="Unassembled WGS sequence"/>
</dbReference>
<name>A0AAV4P3V8_CAEEX</name>
<evidence type="ECO:0000313" key="2">
    <source>
        <dbReference type="Proteomes" id="UP001054945"/>
    </source>
</evidence>
<gene>
    <name evidence="1" type="ORF">CEXT_745591</name>
</gene>
<proteinExistence type="predicted"/>
<organism evidence="1 2">
    <name type="scientific">Caerostris extrusa</name>
    <name type="common">Bark spider</name>
    <name type="synonym">Caerostris bankana</name>
    <dbReference type="NCBI Taxonomy" id="172846"/>
    <lineage>
        <taxon>Eukaryota</taxon>
        <taxon>Metazoa</taxon>
        <taxon>Ecdysozoa</taxon>
        <taxon>Arthropoda</taxon>
        <taxon>Chelicerata</taxon>
        <taxon>Arachnida</taxon>
        <taxon>Araneae</taxon>
        <taxon>Araneomorphae</taxon>
        <taxon>Entelegynae</taxon>
        <taxon>Araneoidea</taxon>
        <taxon>Araneidae</taxon>
        <taxon>Caerostris</taxon>
    </lineage>
</organism>
<accession>A0AAV4P3V8</accession>
<dbReference type="EMBL" id="BPLR01021629">
    <property type="protein sequence ID" value="GIX91912.1"/>
    <property type="molecule type" value="Genomic_DNA"/>
</dbReference>
<reference evidence="1 2" key="1">
    <citation type="submission" date="2021-06" db="EMBL/GenBank/DDBJ databases">
        <title>Caerostris extrusa draft genome.</title>
        <authorList>
            <person name="Kono N."/>
            <person name="Arakawa K."/>
        </authorList>
    </citation>
    <scope>NUCLEOTIDE SEQUENCE [LARGE SCALE GENOMIC DNA]</scope>
</reference>
<sequence>MFIFVLNPYLTPCPLSGKQLVREQRVIIRKYITVKLRLHKKKLALIKLFAEAHAKTEVHDMLSRECSLEHIQIALLHAVALHTHLRMYKKSGLINSTEPTISRYSFLYCLCTSINLIKPQWRLEKISTCYFQYIRFQSKRKQHGEVEVPNPLDYRF</sequence>
<keyword evidence="2" id="KW-1185">Reference proteome</keyword>
<comment type="caution">
    <text evidence="1">The sequence shown here is derived from an EMBL/GenBank/DDBJ whole genome shotgun (WGS) entry which is preliminary data.</text>
</comment>